<keyword evidence="5" id="KW-1185">Reference proteome</keyword>
<sequence length="318" mass="37023">MEEKAFRKLLGKSLKGTLTDEEKGKLLEFEKHLLSENQDTIFKNNTHKEDIRIDVQRRIARRLRHTTRRYQWLKVAASVVLLVGLSVFGYFRWYTTSVDRFRTIALETGMPPEKVILPDSSVVWMNSGTILRYYRDFSARREVILDGEAFFEVKKDSLHPFSVAFGDNRLEVTGTQFNIKYYRDEPSDHTVGIREGRVYVRTAEEAVSLERDEHLKFAGGSRIIKTTRPFPDSGYWNDGEMYFDRTPLNNALLAIARRYNLVLQYKEIPVPVREQDSKVTASYKTDADIQDILKGLTLITPYAYDLDTEKHLLQVRPK</sequence>
<dbReference type="Gene3D" id="2.60.120.1440">
    <property type="match status" value="1"/>
</dbReference>
<accession>A0A3N0E1R9</accession>
<feature type="domain" description="FecR protein" evidence="2">
    <location>
        <begin position="114"/>
        <end position="198"/>
    </location>
</feature>
<dbReference type="Gene3D" id="3.55.50.30">
    <property type="match status" value="1"/>
</dbReference>
<dbReference type="AlphaFoldDB" id="A0A3N0E1R9"/>
<dbReference type="GO" id="GO:0016989">
    <property type="term" value="F:sigma factor antagonist activity"/>
    <property type="evidence" value="ECO:0007669"/>
    <property type="project" value="TreeGrafter"/>
</dbReference>
<dbReference type="InterPro" id="IPR012373">
    <property type="entry name" value="Ferrdict_sens_TM"/>
</dbReference>
<evidence type="ECO:0000259" key="3">
    <source>
        <dbReference type="Pfam" id="PF16344"/>
    </source>
</evidence>
<dbReference type="Pfam" id="PF16344">
    <property type="entry name" value="FecR_C"/>
    <property type="match status" value="1"/>
</dbReference>
<evidence type="ECO:0000313" key="5">
    <source>
        <dbReference type="Proteomes" id="UP000267469"/>
    </source>
</evidence>
<organism evidence="4 5">
    <name type="scientific">Sinomicrobium pectinilyticum</name>
    <dbReference type="NCBI Taxonomy" id="1084421"/>
    <lineage>
        <taxon>Bacteria</taxon>
        <taxon>Pseudomonadati</taxon>
        <taxon>Bacteroidota</taxon>
        <taxon>Flavobacteriia</taxon>
        <taxon>Flavobacteriales</taxon>
        <taxon>Flavobacteriaceae</taxon>
        <taxon>Sinomicrobium</taxon>
    </lineage>
</organism>
<evidence type="ECO:0000313" key="4">
    <source>
        <dbReference type="EMBL" id="RNL81723.1"/>
    </source>
</evidence>
<dbReference type="Pfam" id="PF04773">
    <property type="entry name" value="FecR"/>
    <property type="match status" value="1"/>
</dbReference>
<proteinExistence type="predicted"/>
<dbReference type="RefSeq" id="WP_123217514.1">
    <property type="nucleotide sequence ID" value="NZ_RJTM01000122.1"/>
</dbReference>
<keyword evidence="1" id="KW-0812">Transmembrane</keyword>
<dbReference type="Proteomes" id="UP000267469">
    <property type="component" value="Unassembled WGS sequence"/>
</dbReference>
<dbReference type="EMBL" id="RJTM01000122">
    <property type="protein sequence ID" value="RNL81723.1"/>
    <property type="molecule type" value="Genomic_DNA"/>
</dbReference>
<dbReference type="OrthoDB" id="651134at2"/>
<feature type="domain" description="Protein FecR C-terminal" evidence="3">
    <location>
        <begin position="241"/>
        <end position="307"/>
    </location>
</feature>
<dbReference type="InterPro" id="IPR032508">
    <property type="entry name" value="FecR_C"/>
</dbReference>
<dbReference type="PANTHER" id="PTHR30273:SF2">
    <property type="entry name" value="PROTEIN FECR"/>
    <property type="match status" value="1"/>
</dbReference>
<dbReference type="PIRSF" id="PIRSF018266">
    <property type="entry name" value="FecR"/>
    <property type="match status" value="1"/>
</dbReference>
<gene>
    <name evidence="4" type="ORF">ED312_18505</name>
</gene>
<name>A0A3N0E1R9_SINP1</name>
<protein>
    <submittedName>
        <fullName evidence="4">DUF4974 domain-containing protein</fullName>
    </submittedName>
</protein>
<feature type="transmembrane region" description="Helical" evidence="1">
    <location>
        <begin position="72"/>
        <end position="93"/>
    </location>
</feature>
<keyword evidence="1" id="KW-0472">Membrane</keyword>
<comment type="caution">
    <text evidence="4">The sequence shown here is derived from an EMBL/GenBank/DDBJ whole genome shotgun (WGS) entry which is preliminary data.</text>
</comment>
<evidence type="ECO:0000256" key="1">
    <source>
        <dbReference type="SAM" id="Phobius"/>
    </source>
</evidence>
<keyword evidence="1" id="KW-1133">Transmembrane helix</keyword>
<reference evidence="4 5" key="1">
    <citation type="submission" date="2018-10" db="EMBL/GenBank/DDBJ databases">
        <title>Sinomicrobium pectinilyticum sp. nov., a pectinase-producing bacterium isolated from alkaline and saline soil, and emended description of the genus Sinomicrobium.</title>
        <authorList>
            <person name="Cheng B."/>
            <person name="Li C."/>
            <person name="Lai Q."/>
            <person name="Du M."/>
            <person name="Shao Z."/>
            <person name="Xu P."/>
            <person name="Yang C."/>
        </authorList>
    </citation>
    <scope>NUCLEOTIDE SEQUENCE [LARGE SCALE GENOMIC DNA]</scope>
    <source>
        <strain evidence="4 5">5DNS001</strain>
    </source>
</reference>
<dbReference type="InterPro" id="IPR006860">
    <property type="entry name" value="FecR"/>
</dbReference>
<evidence type="ECO:0000259" key="2">
    <source>
        <dbReference type="Pfam" id="PF04773"/>
    </source>
</evidence>
<dbReference type="PANTHER" id="PTHR30273">
    <property type="entry name" value="PERIPLASMIC SIGNAL SENSOR AND SIGMA FACTOR ACTIVATOR FECR-RELATED"/>
    <property type="match status" value="1"/>
</dbReference>